<dbReference type="STRING" id="45072.Lqua_3136"/>
<keyword evidence="1" id="KW-1133">Transmembrane helix</keyword>
<dbReference type="InterPro" id="IPR003607">
    <property type="entry name" value="HD/PDEase_dom"/>
</dbReference>
<keyword evidence="6" id="KW-1185">Reference proteome</keyword>
<dbReference type="PROSITE" id="PS51832">
    <property type="entry name" value="HD_GYP"/>
    <property type="match status" value="1"/>
</dbReference>
<evidence type="ECO:0000259" key="2">
    <source>
        <dbReference type="PROSITE" id="PS51831"/>
    </source>
</evidence>
<keyword evidence="1" id="KW-0812">Transmembrane</keyword>
<evidence type="ECO:0000313" key="7">
    <source>
        <dbReference type="Proteomes" id="UP000254230"/>
    </source>
</evidence>
<dbReference type="SMART" id="SM00471">
    <property type="entry name" value="HDc"/>
    <property type="match status" value="1"/>
</dbReference>
<feature type="domain" description="HD" evidence="2">
    <location>
        <begin position="202"/>
        <end position="324"/>
    </location>
</feature>
<dbReference type="InterPro" id="IPR037522">
    <property type="entry name" value="HD_GYP_dom"/>
</dbReference>
<evidence type="ECO:0000313" key="5">
    <source>
        <dbReference type="EMBL" id="STY18114.1"/>
    </source>
</evidence>
<proteinExistence type="predicted"/>
<keyword evidence="1" id="KW-0472">Membrane</keyword>
<dbReference type="EMBL" id="UGOW01000001">
    <property type="protein sequence ID" value="STY18114.1"/>
    <property type="molecule type" value="Genomic_DNA"/>
</dbReference>
<dbReference type="CDD" id="cd00077">
    <property type="entry name" value="HDc"/>
    <property type="match status" value="1"/>
</dbReference>
<dbReference type="Gene3D" id="1.10.3210.10">
    <property type="entry name" value="Hypothetical protein af1432"/>
    <property type="match status" value="1"/>
</dbReference>
<dbReference type="GO" id="GO:0071111">
    <property type="term" value="F:cyclic-guanylate-specific phosphodiesterase activity"/>
    <property type="evidence" value="ECO:0007669"/>
    <property type="project" value="UniProtKB-EC"/>
</dbReference>
<dbReference type="Pfam" id="PF13487">
    <property type="entry name" value="HD_5"/>
    <property type="match status" value="1"/>
</dbReference>
<dbReference type="InterPro" id="IPR006674">
    <property type="entry name" value="HD_domain"/>
</dbReference>
<dbReference type="InterPro" id="IPR006675">
    <property type="entry name" value="HDIG_dom"/>
</dbReference>
<organism evidence="5 7">
    <name type="scientific">Legionella quateirensis</name>
    <dbReference type="NCBI Taxonomy" id="45072"/>
    <lineage>
        <taxon>Bacteria</taxon>
        <taxon>Pseudomonadati</taxon>
        <taxon>Pseudomonadota</taxon>
        <taxon>Gammaproteobacteria</taxon>
        <taxon>Legionellales</taxon>
        <taxon>Legionellaceae</taxon>
        <taxon>Legionella</taxon>
    </lineage>
</organism>
<evidence type="ECO:0000256" key="1">
    <source>
        <dbReference type="SAM" id="Phobius"/>
    </source>
</evidence>
<evidence type="ECO:0000313" key="4">
    <source>
        <dbReference type="EMBL" id="KTD43235.1"/>
    </source>
</evidence>
<dbReference type="SUPFAM" id="SSF109604">
    <property type="entry name" value="HD-domain/PDEase-like"/>
    <property type="match status" value="1"/>
</dbReference>
<feature type="domain" description="HD-GYP" evidence="3">
    <location>
        <begin position="180"/>
        <end position="375"/>
    </location>
</feature>
<reference evidence="4 6" key="1">
    <citation type="submission" date="2015-11" db="EMBL/GenBank/DDBJ databases">
        <title>Genomic analysis of 38 Legionella species identifies large and diverse effector repertoires.</title>
        <authorList>
            <person name="Burstein D."/>
            <person name="Amaro F."/>
            <person name="Zusman T."/>
            <person name="Lifshitz Z."/>
            <person name="Cohen O."/>
            <person name="Gilbert J.A."/>
            <person name="Pupko T."/>
            <person name="Shuman H.A."/>
            <person name="Segal G."/>
        </authorList>
    </citation>
    <scope>NUCLEOTIDE SEQUENCE [LARGE SCALE GENOMIC DNA]</scope>
    <source>
        <strain evidence="4 6">ATCC 49507</strain>
    </source>
</reference>
<dbReference type="OrthoDB" id="9764808at2"/>
<dbReference type="PANTHER" id="PTHR43155">
    <property type="entry name" value="CYCLIC DI-GMP PHOSPHODIESTERASE PA4108-RELATED"/>
    <property type="match status" value="1"/>
</dbReference>
<name>A0A378KTE3_9GAMM</name>
<dbReference type="EMBL" id="LNYR01000048">
    <property type="protein sequence ID" value="KTD43235.1"/>
    <property type="molecule type" value="Genomic_DNA"/>
</dbReference>
<sequence>MHSPSNHQDDSLLLRLYAAHSALFAFNTIVGIMSFLERVINNIPGVDQNEIYLIDPSKTNEVIFNSRFIGPINLKAGSFSREDFFQLCNSLEKKNIEVYPVKTADIFFGFIAIKAKNIKQFQIYDPIVNSFAVSVSIILENNYQKNLLEVSNNELVMHRHHLTKLVESQTASLNEANIKLANILDKTVEAIALITEERDPYTAGHQFRVAKLAEAMATKLGLNTNEIHNVYLGALIHDIGKIRVPSEILISPAKLTSIEFDFIKIHPEAGYKIAQSVPFNQTISDIILHHHERLDGSGYPDKLTDKEIPFTTKIVTVADVFEAMSSHRPYRPKHSVLETLDELKRGAGIRYDATVVNCCIELITEDCFILPLPPYLGRN</sequence>
<feature type="transmembrane region" description="Helical" evidence="1">
    <location>
        <begin position="12"/>
        <end position="36"/>
    </location>
</feature>
<dbReference type="RefSeq" id="WP_058475260.1">
    <property type="nucleotide sequence ID" value="NZ_CAAAIL010000010.1"/>
</dbReference>
<dbReference type="AlphaFoldDB" id="A0A378KTE3"/>
<dbReference type="Proteomes" id="UP000254230">
    <property type="component" value="Unassembled WGS sequence"/>
</dbReference>
<dbReference type="PANTHER" id="PTHR43155:SF2">
    <property type="entry name" value="CYCLIC DI-GMP PHOSPHODIESTERASE PA4108"/>
    <property type="match status" value="1"/>
</dbReference>
<protein>
    <submittedName>
        <fullName evidence="5">Metal dependent phosphohydrolase</fullName>
        <ecNumber evidence="5">3.1.4.52</ecNumber>
    </submittedName>
</protein>
<evidence type="ECO:0000313" key="6">
    <source>
        <dbReference type="Proteomes" id="UP000054639"/>
    </source>
</evidence>
<keyword evidence="5" id="KW-0378">Hydrolase</keyword>
<dbReference type="NCBIfam" id="TIGR00277">
    <property type="entry name" value="HDIG"/>
    <property type="match status" value="1"/>
</dbReference>
<reference evidence="5 7" key="2">
    <citation type="submission" date="2018-06" db="EMBL/GenBank/DDBJ databases">
        <authorList>
            <consortium name="Pathogen Informatics"/>
            <person name="Doyle S."/>
        </authorList>
    </citation>
    <scope>NUCLEOTIDE SEQUENCE [LARGE SCALE GENOMIC DNA]</scope>
    <source>
        <strain evidence="5 7">NCTC12376</strain>
    </source>
</reference>
<dbReference type="Proteomes" id="UP000054639">
    <property type="component" value="Unassembled WGS sequence"/>
</dbReference>
<accession>A0A378KTE3</accession>
<gene>
    <name evidence="5" type="primary">rpfG_2</name>
    <name evidence="4" type="ORF">Lqua_3136</name>
    <name evidence="5" type="ORF">NCTC12376_01930</name>
</gene>
<dbReference type="PROSITE" id="PS51831">
    <property type="entry name" value="HD"/>
    <property type="match status" value="1"/>
</dbReference>
<dbReference type="EC" id="3.1.4.52" evidence="5"/>
<evidence type="ECO:0000259" key="3">
    <source>
        <dbReference type="PROSITE" id="PS51832"/>
    </source>
</evidence>